<organism evidence="4 5">
    <name type="scientific">Mesorhizobium muleiense</name>
    <dbReference type="NCBI Taxonomy" id="1004279"/>
    <lineage>
        <taxon>Bacteria</taxon>
        <taxon>Pseudomonadati</taxon>
        <taxon>Pseudomonadota</taxon>
        <taxon>Alphaproteobacteria</taxon>
        <taxon>Hyphomicrobiales</taxon>
        <taxon>Phyllobacteriaceae</taxon>
        <taxon>Mesorhizobium</taxon>
    </lineage>
</organism>
<name>A0A1G8U0V6_9HYPH</name>
<protein>
    <submittedName>
        <fullName evidence="4">RNA polymerase sigma factor, sigma-70 family</fullName>
    </submittedName>
</protein>
<feature type="domain" description="RNA polymerase sigma-70 region 2" evidence="1">
    <location>
        <begin position="33"/>
        <end position="94"/>
    </location>
</feature>
<dbReference type="Pfam" id="PF20239">
    <property type="entry name" value="DUF6596"/>
    <property type="match status" value="1"/>
</dbReference>
<dbReference type="GO" id="GO:0016987">
    <property type="term" value="F:sigma factor activity"/>
    <property type="evidence" value="ECO:0007669"/>
    <property type="project" value="InterPro"/>
</dbReference>
<dbReference type="SUPFAM" id="SSF88659">
    <property type="entry name" value="Sigma3 and sigma4 domains of RNA polymerase sigma factors"/>
    <property type="match status" value="1"/>
</dbReference>
<dbReference type="SUPFAM" id="SSF88946">
    <property type="entry name" value="Sigma2 domain of RNA polymerase sigma factors"/>
    <property type="match status" value="1"/>
</dbReference>
<dbReference type="InterPro" id="IPR013249">
    <property type="entry name" value="RNA_pol_sigma70_r4_t2"/>
</dbReference>
<evidence type="ECO:0000313" key="5">
    <source>
        <dbReference type="Proteomes" id="UP000198894"/>
    </source>
</evidence>
<dbReference type="NCBIfam" id="TIGR02937">
    <property type="entry name" value="sigma70-ECF"/>
    <property type="match status" value="1"/>
</dbReference>
<dbReference type="PANTHER" id="PTHR47756:SF1">
    <property type="entry name" value="BLL0085 PROTEIN"/>
    <property type="match status" value="1"/>
</dbReference>
<keyword evidence="5" id="KW-1185">Reference proteome</keyword>
<dbReference type="Proteomes" id="UP000198894">
    <property type="component" value="Unassembled WGS sequence"/>
</dbReference>
<feature type="domain" description="RNA polymerase sigma factor 70 region 4 type 2" evidence="2">
    <location>
        <begin position="133"/>
        <end position="184"/>
    </location>
</feature>
<dbReference type="InterPro" id="IPR036388">
    <property type="entry name" value="WH-like_DNA-bd_sf"/>
</dbReference>
<evidence type="ECO:0000313" key="4">
    <source>
        <dbReference type="EMBL" id="SDJ47254.1"/>
    </source>
</evidence>
<evidence type="ECO:0000259" key="2">
    <source>
        <dbReference type="Pfam" id="PF08281"/>
    </source>
</evidence>
<dbReference type="GO" id="GO:0006352">
    <property type="term" value="P:DNA-templated transcription initiation"/>
    <property type="evidence" value="ECO:0007669"/>
    <property type="project" value="InterPro"/>
</dbReference>
<dbReference type="InterPro" id="IPR013325">
    <property type="entry name" value="RNA_pol_sigma_r2"/>
</dbReference>
<dbReference type="InterPro" id="IPR046531">
    <property type="entry name" value="DUF6596"/>
</dbReference>
<dbReference type="Gene3D" id="1.10.10.10">
    <property type="entry name" value="Winged helix-like DNA-binding domain superfamily/Winged helix DNA-binding domain"/>
    <property type="match status" value="1"/>
</dbReference>
<dbReference type="GO" id="GO:0003677">
    <property type="term" value="F:DNA binding"/>
    <property type="evidence" value="ECO:0007669"/>
    <property type="project" value="InterPro"/>
</dbReference>
<dbReference type="InterPro" id="IPR013324">
    <property type="entry name" value="RNA_pol_sigma_r3/r4-like"/>
</dbReference>
<accession>A0A1G8U0V6</accession>
<reference evidence="5" key="1">
    <citation type="submission" date="2016-10" db="EMBL/GenBank/DDBJ databases">
        <authorList>
            <person name="Varghese N."/>
            <person name="Submissions S."/>
        </authorList>
    </citation>
    <scope>NUCLEOTIDE SEQUENCE [LARGE SCALE GENOMIC DNA]</scope>
    <source>
        <strain evidence="5">CGMCC 1.11022</strain>
    </source>
</reference>
<dbReference type="EMBL" id="FNEE01000006">
    <property type="protein sequence ID" value="SDJ47254.1"/>
    <property type="molecule type" value="Genomic_DNA"/>
</dbReference>
<gene>
    <name evidence="4" type="ORF">SAMN05428953_106238</name>
</gene>
<sequence length="439" mass="48234">MPALEATFLQTASAAMTVADAHRTILAVWRIEQPRLITSLARMLRDVPLAEDLTQEALLVALERWPATGVPEKPGAWLMVTAKRRALDHLRRSRMLERKHDIIAWDMEEEQQAMPDLDSALDDDIGDELLRLIFTACHPRLSREARAALALRMICGLTTEEIARAFLLPEATIAQRIVRAKRTLSESGLAYETPSGEELSMRLSSVLEVVYLIFNEGYTAASGEDWLRAQLCNEALRMGRVLTSIVPHEPEAHGLLALMELNASRTAARTDAEGEPILMLDQNRALWDQLQIRRGMQALGRARELGGAGGIYALQAAIIACHAQAGTASDTDWSRIAGLYAELVAVVRSPIIDLNRAVAVGMAEGPEVALAIVDRLSREPALKGYHLLPSVRGDLLRKLGRYEEARAAFEAAAALAGNRREHDLLRRRAAEAADAAMSS</sequence>
<dbReference type="Pfam" id="PF04542">
    <property type="entry name" value="Sigma70_r2"/>
    <property type="match status" value="1"/>
</dbReference>
<feature type="domain" description="DUF6596" evidence="3">
    <location>
        <begin position="202"/>
        <end position="302"/>
    </location>
</feature>
<dbReference type="Gene3D" id="1.10.1740.10">
    <property type="match status" value="1"/>
</dbReference>
<proteinExistence type="predicted"/>
<evidence type="ECO:0000259" key="1">
    <source>
        <dbReference type="Pfam" id="PF04542"/>
    </source>
</evidence>
<evidence type="ECO:0000259" key="3">
    <source>
        <dbReference type="Pfam" id="PF20239"/>
    </source>
</evidence>
<dbReference type="InterPro" id="IPR007627">
    <property type="entry name" value="RNA_pol_sigma70_r2"/>
</dbReference>
<dbReference type="AlphaFoldDB" id="A0A1G8U0V6"/>
<dbReference type="PANTHER" id="PTHR47756">
    <property type="entry name" value="BLL6612 PROTEIN-RELATED"/>
    <property type="match status" value="1"/>
</dbReference>
<dbReference type="Pfam" id="PF08281">
    <property type="entry name" value="Sigma70_r4_2"/>
    <property type="match status" value="1"/>
</dbReference>
<dbReference type="InterPro" id="IPR014284">
    <property type="entry name" value="RNA_pol_sigma-70_dom"/>
</dbReference>